<reference evidence="1" key="1">
    <citation type="submission" date="2019-07" db="EMBL/GenBank/DDBJ databases">
        <title>Toxilogical consequences of a new and cryptic species of cyanobacteria (Komarekiella delphini-convector) recovered from the epidermis of a bottlenose dolphin and 1500 ft. in the air.</title>
        <authorList>
            <person name="Brown A.O."/>
            <person name="Dvorak P."/>
            <person name="Villanueva C.D."/>
            <person name="Foss A.J."/>
            <person name="Garvey A.D."/>
            <person name="Gibson Q.A."/>
            <person name="Johansen J.R."/>
            <person name="Casamatta D.A."/>
        </authorList>
    </citation>
    <scope>NUCLEOTIDE SEQUENCE</scope>
    <source>
        <strain evidence="1">SJRDD-AB1</strain>
    </source>
</reference>
<gene>
    <name evidence="1" type="ORF">FNW02_33355</name>
</gene>
<keyword evidence="2" id="KW-1185">Reference proteome</keyword>
<proteinExistence type="predicted"/>
<dbReference type="AlphaFoldDB" id="A0AA40VUT0"/>
<comment type="caution">
    <text evidence="1">The sequence shown here is derived from an EMBL/GenBank/DDBJ whole genome shotgun (WGS) entry which is preliminary data.</text>
</comment>
<evidence type="ECO:0000313" key="1">
    <source>
        <dbReference type="EMBL" id="MBD6620534.1"/>
    </source>
</evidence>
<name>A0AA40VUT0_9NOST</name>
<organism evidence="1 2">
    <name type="scientific">Komarekiella delphini-convector SJRDD-AB1</name>
    <dbReference type="NCBI Taxonomy" id="2593771"/>
    <lineage>
        <taxon>Bacteria</taxon>
        <taxon>Bacillati</taxon>
        <taxon>Cyanobacteriota</taxon>
        <taxon>Cyanophyceae</taxon>
        <taxon>Nostocales</taxon>
        <taxon>Nostocaceae</taxon>
        <taxon>Komarekiella</taxon>
        <taxon>Komarekiella delphini-convector</taxon>
    </lineage>
</organism>
<accession>A0AA40VUT0</accession>
<dbReference type="RefSeq" id="WP_191761865.1">
    <property type="nucleotide sequence ID" value="NZ_VJXY01000070.1"/>
</dbReference>
<protein>
    <submittedName>
        <fullName evidence="1">Uncharacterized protein</fullName>
    </submittedName>
</protein>
<sequence>MWFWEKDSVEYEVFKQYERALVAIGVNFSLEEVQMALEDCTYGLENALKSTIDYVLWLQKNEKQFFPNAILISALREQWKPRAWRDEYLELPMLESAGQRWWNAAASRWGYDVRNRLVADVFYDEGTEFIKFTNGKEMTVETAWHWEWERVLNYANS</sequence>
<evidence type="ECO:0000313" key="2">
    <source>
        <dbReference type="Proteomes" id="UP001165986"/>
    </source>
</evidence>
<dbReference type="EMBL" id="VJXY01000070">
    <property type="protein sequence ID" value="MBD6620534.1"/>
    <property type="molecule type" value="Genomic_DNA"/>
</dbReference>
<dbReference type="Proteomes" id="UP001165986">
    <property type="component" value="Unassembled WGS sequence"/>
</dbReference>